<evidence type="ECO:0000256" key="1">
    <source>
        <dbReference type="ARBA" id="ARBA00004141"/>
    </source>
</evidence>
<feature type="transmembrane region" description="Helical" evidence="5">
    <location>
        <begin position="207"/>
        <end position="228"/>
    </location>
</feature>
<evidence type="ECO:0000256" key="3">
    <source>
        <dbReference type="ARBA" id="ARBA00022989"/>
    </source>
</evidence>
<feature type="transmembrane region" description="Helical" evidence="5">
    <location>
        <begin position="96"/>
        <end position="114"/>
    </location>
</feature>
<reference evidence="7 8" key="1">
    <citation type="submission" date="2024-01" db="EMBL/GenBank/DDBJ databases">
        <title>New evidence supports the origin of RcGTA from prophage.</title>
        <authorList>
            <person name="Xu Y."/>
            <person name="Liu B."/>
            <person name="Chen F."/>
        </authorList>
    </citation>
    <scope>NUCLEOTIDE SEQUENCE [LARGE SCALE GENOMIC DNA]</scope>
    <source>
        <strain evidence="7 8">CBW1107-2</strain>
    </source>
</reference>
<feature type="transmembrane region" description="Helical" evidence="5">
    <location>
        <begin position="429"/>
        <end position="447"/>
    </location>
</feature>
<dbReference type="Pfam" id="PF04932">
    <property type="entry name" value="Wzy_C"/>
    <property type="match status" value="1"/>
</dbReference>
<accession>A0ABV3X1D4</accession>
<dbReference type="InterPro" id="IPR007016">
    <property type="entry name" value="O-antigen_ligase-rel_domated"/>
</dbReference>
<gene>
    <name evidence="7" type="ORF">V1479_22350</name>
</gene>
<evidence type="ECO:0000313" key="8">
    <source>
        <dbReference type="Proteomes" id="UP001559025"/>
    </source>
</evidence>
<comment type="caution">
    <text evidence="7">The sequence shown here is derived from an EMBL/GenBank/DDBJ whole genome shotgun (WGS) entry which is preliminary data.</text>
</comment>
<name>A0ABV3X1D4_9HYPH</name>
<protein>
    <submittedName>
        <fullName evidence="7">O-antigen ligase family protein</fullName>
    </submittedName>
</protein>
<evidence type="ECO:0000313" key="7">
    <source>
        <dbReference type="EMBL" id="MEX4010064.1"/>
    </source>
</evidence>
<feature type="transmembrane region" description="Helical" evidence="5">
    <location>
        <begin position="134"/>
        <end position="158"/>
    </location>
</feature>
<feature type="transmembrane region" description="Helical" evidence="5">
    <location>
        <begin position="368"/>
        <end position="393"/>
    </location>
</feature>
<dbReference type="EMBL" id="JAZHFV010000009">
    <property type="protein sequence ID" value="MEX4010064.1"/>
    <property type="molecule type" value="Genomic_DNA"/>
</dbReference>
<sequence>MAAIGDTRGNVRRSAGPIVTDAWALQCFLIAATIVMLPVNWALGTDLPWVYLVGVVLAFGMVRFALPEWQLLSLAAALAFSLFLAMMTHFQGERAFGAAYNISVLLLLLVFINFGRQLDHAPRNHRGIWPKDTIYGAALIAYISYVVFMVVTMGYSAVSGQSRIYFYSLILGNLGQLPGILGTYALNIVVESDWINGGVVSRNHGMGVYATESAIQVVMLGAMGAIYLIRRRMFMWAILLELSILPMLLPFGSRTTSLAYVASLAFLAVVWRGGVMLGVILLGPLVLAVVALFGPDLVDLFQASAQSVAESRAGSTATRLETYALAIRMVLDQNLIFGLGIKPVDVSLAEIPIGSHSSMVSTFTRGGLIGLGLFLAFYLTVAVRMIVVQVAAFTRSARLTNESRLELVFLARAIFVILIWYLTEDLDVPLYHTLLSGVIIGIFWNMGERLRRI</sequence>
<keyword evidence="4 5" id="KW-0472">Membrane</keyword>
<feature type="transmembrane region" description="Helical" evidence="5">
    <location>
        <begin position="49"/>
        <end position="66"/>
    </location>
</feature>
<dbReference type="RefSeq" id="WP_368804818.1">
    <property type="nucleotide sequence ID" value="NZ_JAZHFV010000009.1"/>
</dbReference>
<feature type="transmembrane region" description="Helical" evidence="5">
    <location>
        <begin position="264"/>
        <end position="293"/>
    </location>
</feature>
<keyword evidence="7" id="KW-0436">Ligase</keyword>
<keyword evidence="3 5" id="KW-1133">Transmembrane helix</keyword>
<evidence type="ECO:0000256" key="4">
    <source>
        <dbReference type="ARBA" id="ARBA00023136"/>
    </source>
</evidence>
<feature type="transmembrane region" description="Helical" evidence="5">
    <location>
        <begin position="22"/>
        <end position="43"/>
    </location>
</feature>
<proteinExistence type="predicted"/>
<feature type="transmembrane region" description="Helical" evidence="5">
    <location>
        <begin position="405"/>
        <end position="423"/>
    </location>
</feature>
<evidence type="ECO:0000256" key="5">
    <source>
        <dbReference type="SAM" id="Phobius"/>
    </source>
</evidence>
<evidence type="ECO:0000259" key="6">
    <source>
        <dbReference type="Pfam" id="PF04932"/>
    </source>
</evidence>
<feature type="domain" description="O-antigen ligase-related" evidence="6">
    <location>
        <begin position="252"/>
        <end position="375"/>
    </location>
</feature>
<evidence type="ECO:0000256" key="2">
    <source>
        <dbReference type="ARBA" id="ARBA00022692"/>
    </source>
</evidence>
<feature type="transmembrane region" description="Helical" evidence="5">
    <location>
        <begin position="234"/>
        <end position="252"/>
    </location>
</feature>
<dbReference type="GO" id="GO:0016874">
    <property type="term" value="F:ligase activity"/>
    <property type="evidence" value="ECO:0007669"/>
    <property type="project" value="UniProtKB-KW"/>
</dbReference>
<organism evidence="7 8">
    <name type="scientific">Neoaquamicrobium sediminum</name>
    <dbReference type="NCBI Taxonomy" id="1849104"/>
    <lineage>
        <taxon>Bacteria</taxon>
        <taxon>Pseudomonadati</taxon>
        <taxon>Pseudomonadota</taxon>
        <taxon>Alphaproteobacteria</taxon>
        <taxon>Hyphomicrobiales</taxon>
        <taxon>Phyllobacteriaceae</taxon>
        <taxon>Neoaquamicrobium</taxon>
    </lineage>
</organism>
<keyword evidence="2 5" id="KW-0812">Transmembrane</keyword>
<feature type="transmembrane region" description="Helical" evidence="5">
    <location>
        <begin position="164"/>
        <end position="186"/>
    </location>
</feature>
<comment type="subcellular location">
    <subcellularLocation>
        <location evidence="1">Membrane</location>
        <topology evidence="1">Multi-pass membrane protein</topology>
    </subcellularLocation>
</comment>
<feature type="transmembrane region" description="Helical" evidence="5">
    <location>
        <begin position="71"/>
        <end position="90"/>
    </location>
</feature>
<keyword evidence="8" id="KW-1185">Reference proteome</keyword>
<dbReference type="Proteomes" id="UP001559025">
    <property type="component" value="Unassembled WGS sequence"/>
</dbReference>